<reference evidence="1" key="1">
    <citation type="submission" date="2020-12" db="EMBL/GenBank/DDBJ databases">
        <authorList>
            <person name="Iha C."/>
        </authorList>
    </citation>
    <scope>NUCLEOTIDE SEQUENCE</scope>
</reference>
<organism evidence="1 2">
    <name type="scientific">Ostreobium quekettii</name>
    <dbReference type="NCBI Taxonomy" id="121088"/>
    <lineage>
        <taxon>Eukaryota</taxon>
        <taxon>Viridiplantae</taxon>
        <taxon>Chlorophyta</taxon>
        <taxon>core chlorophytes</taxon>
        <taxon>Ulvophyceae</taxon>
        <taxon>TCBD clade</taxon>
        <taxon>Bryopsidales</taxon>
        <taxon>Ostreobineae</taxon>
        <taxon>Ostreobiaceae</taxon>
        <taxon>Ostreobium</taxon>
    </lineage>
</organism>
<dbReference type="OrthoDB" id="2423701at2759"/>
<dbReference type="AlphaFoldDB" id="A0A8S1J8D7"/>
<dbReference type="Gene3D" id="1.25.40.10">
    <property type="entry name" value="Tetratricopeptide repeat domain"/>
    <property type="match status" value="1"/>
</dbReference>
<name>A0A8S1J8D7_9CHLO</name>
<proteinExistence type="predicted"/>
<accession>A0A8S1J8D7</accession>
<comment type="caution">
    <text evidence="1">The sequence shown here is derived from an EMBL/GenBank/DDBJ whole genome shotgun (WGS) entry which is preliminary data.</text>
</comment>
<dbReference type="CDD" id="cd02980">
    <property type="entry name" value="TRX_Fd_family"/>
    <property type="match status" value="1"/>
</dbReference>
<dbReference type="Gene3D" id="3.40.30.10">
    <property type="entry name" value="Glutaredoxin"/>
    <property type="match status" value="1"/>
</dbReference>
<sequence>MMGSVRCPATCAAAGVRMQAGADADPGVSRVGGRTKYSVRVCINKTCKGQGSPGVLQFAQDLCHPDLDVNSCGCLGNCGNGPNMVILPAEREVSHVGTPARMAEVLNMECGIQVSSDLVEATQCRQSGNVLARSGKLKEAMDKYSEGIALGVSSTLHLLYSNRSGVRLTLGDHEGAQADALLAVEHAPVGFTTAHIRLIDAYYIQGQYEQSAQVLQNLVDTNPEFRATKEFSLISKQLEKDLKVVAR</sequence>
<dbReference type="PANTHER" id="PTHR47682">
    <property type="entry name" value="TETRATRICOPEPTIDE REPEAT (TPR)-CONTAINING PROTEIN"/>
    <property type="match status" value="1"/>
</dbReference>
<dbReference type="EMBL" id="CAJHUC010002290">
    <property type="protein sequence ID" value="CAD7703544.1"/>
    <property type="molecule type" value="Genomic_DNA"/>
</dbReference>
<dbReference type="Proteomes" id="UP000708148">
    <property type="component" value="Unassembled WGS sequence"/>
</dbReference>
<dbReference type="InterPro" id="IPR011990">
    <property type="entry name" value="TPR-like_helical_dom_sf"/>
</dbReference>
<evidence type="ECO:0000313" key="1">
    <source>
        <dbReference type="EMBL" id="CAD7703544.1"/>
    </source>
</evidence>
<dbReference type="SUPFAM" id="SSF52833">
    <property type="entry name" value="Thioredoxin-like"/>
    <property type="match status" value="1"/>
</dbReference>
<evidence type="ECO:0000313" key="2">
    <source>
        <dbReference type="Proteomes" id="UP000708148"/>
    </source>
</evidence>
<dbReference type="PANTHER" id="PTHR47682:SF1">
    <property type="entry name" value="TETRATRICOPEPTIDE REPEAT (TPR)-CONTAINING PROTEIN"/>
    <property type="match status" value="1"/>
</dbReference>
<keyword evidence="2" id="KW-1185">Reference proteome</keyword>
<dbReference type="InterPro" id="IPR036249">
    <property type="entry name" value="Thioredoxin-like_sf"/>
</dbReference>
<dbReference type="SUPFAM" id="SSF48452">
    <property type="entry name" value="TPR-like"/>
    <property type="match status" value="1"/>
</dbReference>
<gene>
    <name evidence="1" type="ORF">OSTQU699_LOCUS8901</name>
</gene>
<protein>
    <submittedName>
        <fullName evidence="1">Uncharacterized protein</fullName>
    </submittedName>
</protein>